<dbReference type="PANTHER" id="PTHR47271:SF2">
    <property type="entry name" value="ARGININE DEIMINASE"/>
    <property type="match status" value="1"/>
</dbReference>
<dbReference type="GO" id="GO:0016990">
    <property type="term" value="F:arginine deiminase activity"/>
    <property type="evidence" value="ECO:0007669"/>
    <property type="project" value="TreeGrafter"/>
</dbReference>
<dbReference type="SUPFAM" id="SSF55909">
    <property type="entry name" value="Pentein"/>
    <property type="match status" value="1"/>
</dbReference>
<reference evidence="1" key="1">
    <citation type="journal article" date="2013" name="Extremophiles">
        <title>Proteinivorax tanatarense gen. nov., sp. nov., an anaerobic, haloalkaliphilic, proteolytic bacterium isolated from a decaying algal bloom, and proposal of Proteinivoraceae fam. nov.</title>
        <authorList>
            <person name="Kevbrin V."/>
            <person name="Boltyanskaya Y."/>
            <person name="Zhilina T."/>
            <person name="Kolganova T."/>
            <person name="Lavrentjeva E."/>
            <person name="Kuznetsov B."/>
        </authorList>
    </citation>
    <scope>NUCLEOTIDE SEQUENCE</scope>
    <source>
        <strain evidence="1">Z-910T</strain>
    </source>
</reference>
<organism evidence="1">
    <name type="scientific">Proteinivorax tanatarense</name>
    <dbReference type="NCBI Taxonomy" id="1260629"/>
    <lineage>
        <taxon>Bacteria</taxon>
        <taxon>Bacillati</taxon>
        <taxon>Bacillota</taxon>
        <taxon>Clostridia</taxon>
        <taxon>Eubacteriales</taxon>
        <taxon>Proteinivoracaceae</taxon>
        <taxon>Proteinivorax</taxon>
    </lineage>
</organism>
<sequence length="267" mass="30054">MNISISNCYSQLNTGLMVFPTEIKITTENEKKYNFDKLLACNQYNFLLNTLFDYGLVIRFLEQKNSPHQIFTRDIGFIIENIMFISKMSQLSRQQETQSLIKFAAQYNLRTYQMENYAEGGDVFVQDNNIIIGIGERTTEDAANEIKSVLSATNSSYNIIKAYFDLSLIHLDCAFNILDNNSCIISDGLFNPEEITPLFSTIIKAPLDTNTLGANIINLGNKRILCSCQNLATTLNNSEFCCKYIDYSEVTKVGGGLGCSLLPIQRA</sequence>
<proteinExistence type="predicted"/>
<evidence type="ECO:0000313" key="1">
    <source>
        <dbReference type="EMBL" id="XBX73891.1"/>
    </source>
</evidence>
<accession>A0AAU7VIX0</accession>
<dbReference type="GO" id="GO:0019546">
    <property type="term" value="P:L-arginine deiminase pathway"/>
    <property type="evidence" value="ECO:0007669"/>
    <property type="project" value="TreeGrafter"/>
</dbReference>
<dbReference type="EMBL" id="CP158367">
    <property type="protein sequence ID" value="XBX73891.1"/>
    <property type="molecule type" value="Genomic_DNA"/>
</dbReference>
<dbReference type="Gene3D" id="3.75.10.10">
    <property type="entry name" value="L-arginine/glycine Amidinotransferase, Chain A"/>
    <property type="match status" value="1"/>
</dbReference>
<protein>
    <submittedName>
        <fullName evidence="1">Arginine deiminase family protein</fullName>
    </submittedName>
</protein>
<dbReference type="AlphaFoldDB" id="A0AAU7VIX0"/>
<reference evidence="1" key="2">
    <citation type="submission" date="2024-06" db="EMBL/GenBank/DDBJ databases">
        <authorList>
            <person name="Petrova K.O."/>
            <person name="Toshchakov S.V."/>
            <person name="Boltjanskaja Y.V."/>
            <person name="Kevbrin V."/>
        </authorList>
    </citation>
    <scope>NUCLEOTIDE SEQUENCE</scope>
    <source>
        <strain evidence="1">Z-910T</strain>
    </source>
</reference>
<gene>
    <name evidence="1" type="ORF">PRVXT_001905</name>
</gene>
<dbReference type="RefSeq" id="WP_350342653.1">
    <property type="nucleotide sequence ID" value="NZ_CP158367.1"/>
</dbReference>
<dbReference type="PANTHER" id="PTHR47271">
    <property type="entry name" value="ARGININE DEIMINASE"/>
    <property type="match status" value="1"/>
</dbReference>
<dbReference type="Pfam" id="PF02274">
    <property type="entry name" value="ADI"/>
    <property type="match status" value="1"/>
</dbReference>
<name>A0AAU7VIX0_9FIRM</name>